<keyword evidence="2" id="KW-1185">Reference proteome</keyword>
<accession>A0ACB7CCM2</accession>
<dbReference type="EMBL" id="JABTEG010000007">
    <property type="protein sequence ID" value="KAG4304604.1"/>
    <property type="molecule type" value="Genomic_DNA"/>
</dbReference>
<reference evidence="1 2" key="1">
    <citation type="journal article" date="2021" name="Commun. Biol.">
        <title>Genomic insights into the host specific adaptation of the Pneumocystis genus.</title>
        <authorList>
            <person name="Cisse O.H."/>
            <person name="Ma L."/>
            <person name="Dekker J.P."/>
            <person name="Khil P.P."/>
            <person name="Youn J.-H."/>
            <person name="Brenchley J.M."/>
            <person name="Blair R."/>
            <person name="Pahar B."/>
            <person name="Chabe M."/>
            <person name="Van Rompay K.K.A."/>
            <person name="Keesler R."/>
            <person name="Sukura A."/>
            <person name="Hirsch V."/>
            <person name="Kutty G."/>
            <person name="Liu Y."/>
            <person name="Peng L."/>
            <person name="Chen J."/>
            <person name="Song J."/>
            <person name="Weissenbacher-Lang C."/>
            <person name="Xu J."/>
            <person name="Upham N.S."/>
            <person name="Stajich J.E."/>
            <person name="Cuomo C.A."/>
            <person name="Cushion M.T."/>
            <person name="Kovacs J.A."/>
        </authorList>
    </citation>
    <scope>NUCLEOTIDE SEQUENCE [LARGE SCALE GENOMIC DNA]</scope>
    <source>
        <strain evidence="1 2">RABM</strain>
    </source>
</reference>
<sequence>MKNTGDVCLLGGFLFNGKTCRWDGRNKWLSTRADMKKEPKRIKRLNDSNIVFIVLLTVLGSQAIHVLSIKQEFKEFEEQIDAKISLLRNVIDRIQRGEEVDVPRELGTGVVEKEKEWSDVMQQIIEQNEE</sequence>
<organism evidence="1 2">
    <name type="scientific">Pneumocystis oryctolagi</name>
    <dbReference type="NCBI Taxonomy" id="42067"/>
    <lineage>
        <taxon>Eukaryota</taxon>
        <taxon>Fungi</taxon>
        <taxon>Dikarya</taxon>
        <taxon>Ascomycota</taxon>
        <taxon>Taphrinomycotina</taxon>
        <taxon>Pneumocystomycetes</taxon>
        <taxon>Pneumocystaceae</taxon>
        <taxon>Pneumocystis</taxon>
    </lineage>
</organism>
<comment type="caution">
    <text evidence="1">The sequence shown here is derived from an EMBL/GenBank/DDBJ whole genome shotgun (WGS) entry which is preliminary data.</text>
</comment>
<protein>
    <submittedName>
        <fullName evidence="1">Uncharacterized protein</fullName>
    </submittedName>
</protein>
<proteinExistence type="predicted"/>
<dbReference type="Proteomes" id="UP000768646">
    <property type="component" value="Unassembled WGS sequence"/>
</dbReference>
<gene>
    <name evidence="1" type="ORF">PORY_001997</name>
</gene>
<name>A0ACB7CCM2_9ASCO</name>
<evidence type="ECO:0000313" key="1">
    <source>
        <dbReference type="EMBL" id="KAG4304604.1"/>
    </source>
</evidence>
<evidence type="ECO:0000313" key="2">
    <source>
        <dbReference type="Proteomes" id="UP000768646"/>
    </source>
</evidence>